<dbReference type="Gene3D" id="2.60.40.1730">
    <property type="entry name" value="tricorn interacting facor f3 domain"/>
    <property type="match status" value="1"/>
</dbReference>
<dbReference type="RefSeq" id="WP_215790947.1">
    <property type="nucleotide sequence ID" value="NZ_JAHKKG010000008.1"/>
</dbReference>
<keyword evidence="6" id="KW-0645">Protease</keyword>
<reference evidence="15 16" key="1">
    <citation type="submission" date="2021-06" db="EMBL/GenBank/DDBJ databases">
        <title>Actinoplanes lichenicola sp. nov., and Actinoplanes ovalisporus sp. nov., isolated from lichen in Thailand.</title>
        <authorList>
            <person name="Saeng-In P."/>
            <person name="Kanchanasin P."/>
            <person name="Yuki M."/>
            <person name="Kudo T."/>
            <person name="Ohkuma M."/>
            <person name="Phongsopitanun W."/>
            <person name="Tanasupawat S."/>
        </authorList>
    </citation>
    <scope>NUCLEOTIDE SEQUENCE [LARGE SCALE GENOMIC DNA]</scope>
    <source>
        <strain evidence="15 16">NBRC 110975</strain>
    </source>
</reference>
<evidence type="ECO:0000256" key="5">
    <source>
        <dbReference type="ARBA" id="ARBA00015611"/>
    </source>
</evidence>
<keyword evidence="16" id="KW-1185">Reference proteome</keyword>
<evidence type="ECO:0000256" key="8">
    <source>
        <dbReference type="ARBA" id="ARBA00022801"/>
    </source>
</evidence>
<dbReference type="Pfam" id="PF17900">
    <property type="entry name" value="Peptidase_M1_N"/>
    <property type="match status" value="1"/>
</dbReference>
<evidence type="ECO:0000256" key="6">
    <source>
        <dbReference type="ARBA" id="ARBA00022670"/>
    </source>
</evidence>
<comment type="similarity">
    <text evidence="3">Belongs to the peptidase M1 family.</text>
</comment>
<feature type="domain" description="Peptidase M1 membrane alanine aminopeptidase" evidence="13">
    <location>
        <begin position="299"/>
        <end position="440"/>
    </location>
</feature>
<evidence type="ECO:0000256" key="9">
    <source>
        <dbReference type="ARBA" id="ARBA00022833"/>
    </source>
</evidence>
<keyword evidence="9" id="KW-0862">Zinc</keyword>
<dbReference type="PANTHER" id="PTHR11533:SF297">
    <property type="entry name" value="AMINOPEPTIDASE N"/>
    <property type="match status" value="1"/>
</dbReference>
<dbReference type="InterPro" id="IPR042097">
    <property type="entry name" value="Aminopeptidase_N-like_N_sf"/>
</dbReference>
<comment type="cofactor">
    <cofactor evidence="2">
        <name>Zn(2+)</name>
        <dbReference type="ChEBI" id="CHEBI:29105"/>
    </cofactor>
</comment>
<sequence length="451" mass="49693">MMQMTAVASILAVIAAGPGAPGIGDSYYPDYGNGGYDVDHYDIRLRYQPATDELSGTTTITARATQDLSRFDLDFVLDAQSVLVDGRPAAFSRQGDHELVVTPARPLRRGHPMTVRVTYSGVPSTEVDPGYSAWFRTPDGAVAAGEPEEAWWWFPSNDHPADKARFDISVTVPDGVEALSNGTLHRRPAAAGWTTWSWHSAHPMATYLAFLAIGQYDVEQKGSSIVAYSQLLTPALEAAARASVGRTAEIIDWESSIFGPYPFETSGGVVTPPGVLPYSLETQTRPTYGTSPFRRGPDAHVIVHENAHQWFGDSVSLTRWQDIWLNEGFATYAEWLWSEHVGEVTAQQTFDEYYDGFPDDDTVWTLPLGDPGVPVITPEIYFRGPMLLQELRVTVGDPAFFRILRAWPAAHRYGNATTAQFIALSERIAGRDLGAFFQAWLYTPSKPARAL</sequence>
<gene>
    <name evidence="15" type="ORF">KOI35_25625</name>
</gene>
<dbReference type="EC" id="3.4.11.2" evidence="4"/>
<dbReference type="InterPro" id="IPR050344">
    <property type="entry name" value="Peptidase_M1_aminopeptidases"/>
</dbReference>
<proteinExistence type="inferred from homology"/>
<protein>
    <recommendedName>
        <fullName evidence="5">Aminopeptidase N</fullName>
        <ecNumber evidence="4">3.4.11.2</ecNumber>
    </recommendedName>
    <alternativeName>
        <fullName evidence="11">Alanine aminopeptidase</fullName>
    </alternativeName>
    <alternativeName>
        <fullName evidence="12">Lysyl aminopeptidase</fullName>
    </alternativeName>
</protein>
<comment type="caution">
    <text evidence="15">The sequence shown here is derived from an EMBL/GenBank/DDBJ whole genome shotgun (WGS) entry which is preliminary data.</text>
</comment>
<name>A0ABS5YTV9_9ACTN</name>
<evidence type="ECO:0000313" key="16">
    <source>
        <dbReference type="Proteomes" id="UP001519654"/>
    </source>
</evidence>
<evidence type="ECO:0000256" key="1">
    <source>
        <dbReference type="ARBA" id="ARBA00000098"/>
    </source>
</evidence>
<evidence type="ECO:0000256" key="12">
    <source>
        <dbReference type="ARBA" id="ARBA00031533"/>
    </source>
</evidence>
<dbReference type="InterPro" id="IPR014782">
    <property type="entry name" value="Peptidase_M1_dom"/>
</dbReference>
<evidence type="ECO:0000259" key="14">
    <source>
        <dbReference type="Pfam" id="PF17900"/>
    </source>
</evidence>
<accession>A0ABS5YTV9</accession>
<dbReference type="SUPFAM" id="SSF55486">
    <property type="entry name" value="Metalloproteases ('zincins'), catalytic domain"/>
    <property type="match status" value="1"/>
</dbReference>
<dbReference type="InterPro" id="IPR045357">
    <property type="entry name" value="Aminopeptidase_N-like_N"/>
</dbReference>
<dbReference type="Pfam" id="PF01433">
    <property type="entry name" value="Peptidase_M1"/>
    <property type="match status" value="1"/>
</dbReference>
<comment type="catalytic activity">
    <reaction evidence="1">
        <text>Release of an N-terminal amino acid, Xaa-|-Yaa- from a peptide, amide or arylamide. Xaa is preferably Ala, but may be most amino acids including Pro (slow action). When a terminal hydrophobic residue is followed by a prolyl residue, the two may be released as an intact Xaa-Pro dipeptide.</text>
        <dbReference type="EC" id="3.4.11.2"/>
    </reaction>
</comment>
<evidence type="ECO:0000256" key="4">
    <source>
        <dbReference type="ARBA" id="ARBA00012564"/>
    </source>
</evidence>
<keyword evidence="7" id="KW-0479">Metal-binding</keyword>
<organism evidence="15 16">
    <name type="scientific">Paractinoplanes bogorensis</name>
    <dbReference type="NCBI Taxonomy" id="1610840"/>
    <lineage>
        <taxon>Bacteria</taxon>
        <taxon>Bacillati</taxon>
        <taxon>Actinomycetota</taxon>
        <taxon>Actinomycetes</taxon>
        <taxon>Micromonosporales</taxon>
        <taxon>Micromonosporaceae</taxon>
        <taxon>Paractinoplanes</taxon>
    </lineage>
</organism>
<dbReference type="PANTHER" id="PTHR11533">
    <property type="entry name" value="PROTEASE M1 ZINC METALLOPROTEASE"/>
    <property type="match status" value="1"/>
</dbReference>
<dbReference type="EMBL" id="JAHKKG010000008">
    <property type="protein sequence ID" value="MBU2666896.1"/>
    <property type="molecule type" value="Genomic_DNA"/>
</dbReference>
<dbReference type="InterPro" id="IPR027268">
    <property type="entry name" value="Peptidase_M4/M1_CTD_sf"/>
</dbReference>
<keyword evidence="10" id="KW-0482">Metalloprotease</keyword>
<dbReference type="Proteomes" id="UP001519654">
    <property type="component" value="Unassembled WGS sequence"/>
</dbReference>
<dbReference type="CDD" id="cd09603">
    <property type="entry name" value="M1_APN_like"/>
    <property type="match status" value="1"/>
</dbReference>
<evidence type="ECO:0000313" key="15">
    <source>
        <dbReference type="EMBL" id="MBU2666896.1"/>
    </source>
</evidence>
<dbReference type="InterPro" id="IPR001930">
    <property type="entry name" value="Peptidase_M1"/>
</dbReference>
<evidence type="ECO:0000256" key="10">
    <source>
        <dbReference type="ARBA" id="ARBA00023049"/>
    </source>
</evidence>
<feature type="domain" description="Aminopeptidase N-like N-terminal" evidence="14">
    <location>
        <begin position="39"/>
        <end position="208"/>
    </location>
</feature>
<evidence type="ECO:0000256" key="3">
    <source>
        <dbReference type="ARBA" id="ARBA00010136"/>
    </source>
</evidence>
<evidence type="ECO:0000256" key="2">
    <source>
        <dbReference type="ARBA" id="ARBA00001947"/>
    </source>
</evidence>
<dbReference type="PRINTS" id="PR00756">
    <property type="entry name" value="ALADIPTASE"/>
</dbReference>
<evidence type="ECO:0000259" key="13">
    <source>
        <dbReference type="Pfam" id="PF01433"/>
    </source>
</evidence>
<evidence type="ECO:0000256" key="11">
    <source>
        <dbReference type="ARBA" id="ARBA00029811"/>
    </source>
</evidence>
<dbReference type="Gene3D" id="1.10.390.10">
    <property type="entry name" value="Neutral Protease Domain 2"/>
    <property type="match status" value="1"/>
</dbReference>
<keyword evidence="8" id="KW-0378">Hydrolase</keyword>
<dbReference type="SUPFAM" id="SSF63737">
    <property type="entry name" value="Leukotriene A4 hydrolase N-terminal domain"/>
    <property type="match status" value="1"/>
</dbReference>
<evidence type="ECO:0000256" key="7">
    <source>
        <dbReference type="ARBA" id="ARBA00022723"/>
    </source>
</evidence>